<evidence type="ECO:0008006" key="3">
    <source>
        <dbReference type="Google" id="ProtNLM"/>
    </source>
</evidence>
<sequence>MTPPDDGAPPKAHLGVPDDYELQIDEARATLEKLPHDENWENAQRLLNDPPARGDVEAFAEQFADAQAVLEKFAKARYVGTDENSLTAIAIDSSGRLCKIQFDVAASGAGNHALAASLLAAWDAAETERERGAADLTEGESRRRP</sequence>
<evidence type="ECO:0000313" key="1">
    <source>
        <dbReference type="EMBL" id="THV41392.1"/>
    </source>
</evidence>
<keyword evidence="2" id="KW-1185">Reference proteome</keyword>
<name>A0A4S8QE76_9ACTN</name>
<dbReference type="AlphaFoldDB" id="A0A4S8QE76"/>
<evidence type="ECO:0000313" key="2">
    <source>
        <dbReference type="Proteomes" id="UP000308760"/>
    </source>
</evidence>
<reference evidence="2" key="1">
    <citation type="submission" date="2019-04" db="EMBL/GenBank/DDBJ databases">
        <title>Nocardioides xinjiangensis sp. nov.</title>
        <authorList>
            <person name="Liu S."/>
        </authorList>
    </citation>
    <scope>NUCLEOTIDE SEQUENCE [LARGE SCALE GENOMIC DNA]</scope>
    <source>
        <strain evidence="2">18</strain>
    </source>
</reference>
<dbReference type="Proteomes" id="UP000308760">
    <property type="component" value="Unassembled WGS sequence"/>
</dbReference>
<comment type="caution">
    <text evidence="1">The sequence shown here is derived from an EMBL/GenBank/DDBJ whole genome shotgun (WGS) entry which is preliminary data.</text>
</comment>
<dbReference type="OrthoDB" id="10009270at2"/>
<dbReference type="EMBL" id="STGY01000044">
    <property type="protein sequence ID" value="THV41392.1"/>
    <property type="molecule type" value="Genomic_DNA"/>
</dbReference>
<gene>
    <name evidence="1" type="ORF">FAB82_11365</name>
</gene>
<accession>A0A4S8QE76</accession>
<protein>
    <recommendedName>
        <fullName evidence="3">YbaB/EbfC family nucleoid-associated protein</fullName>
    </recommendedName>
</protein>
<organism evidence="1 2">
    <name type="scientific">Glycomyces buryatensis</name>
    <dbReference type="NCBI Taxonomy" id="2570927"/>
    <lineage>
        <taxon>Bacteria</taxon>
        <taxon>Bacillati</taxon>
        <taxon>Actinomycetota</taxon>
        <taxon>Actinomycetes</taxon>
        <taxon>Glycomycetales</taxon>
        <taxon>Glycomycetaceae</taxon>
        <taxon>Glycomyces</taxon>
    </lineage>
</organism>
<proteinExistence type="predicted"/>
<dbReference type="RefSeq" id="WP_136534662.1">
    <property type="nucleotide sequence ID" value="NZ_STGY01000044.1"/>
</dbReference>
<reference evidence="1 2" key="2">
    <citation type="submission" date="2019-05" db="EMBL/GenBank/DDBJ databases">
        <title>Glycomyces buryatensis sp. nov.</title>
        <authorList>
            <person name="Nikitina E."/>
        </authorList>
    </citation>
    <scope>NUCLEOTIDE SEQUENCE [LARGE SCALE GENOMIC DNA]</scope>
    <source>
        <strain evidence="1 2">18</strain>
    </source>
</reference>